<accession>A0ABT0A6C7</accession>
<evidence type="ECO:0000259" key="6">
    <source>
        <dbReference type="Pfam" id="PF02900"/>
    </source>
</evidence>
<dbReference type="Pfam" id="PF02900">
    <property type="entry name" value="LigB"/>
    <property type="match status" value="1"/>
</dbReference>
<evidence type="ECO:0000256" key="5">
    <source>
        <dbReference type="ARBA" id="ARBA00023002"/>
    </source>
</evidence>
<evidence type="ECO:0000256" key="2">
    <source>
        <dbReference type="ARBA" id="ARBA00007581"/>
    </source>
</evidence>
<dbReference type="PANTHER" id="PTHR30096">
    <property type="entry name" value="4,5-DOPA DIOXYGENASE EXTRADIOL-LIKE PROTEIN"/>
    <property type="match status" value="1"/>
</dbReference>
<evidence type="ECO:0000256" key="1">
    <source>
        <dbReference type="ARBA" id="ARBA00001947"/>
    </source>
</evidence>
<keyword evidence="5" id="KW-0560">Oxidoreductase</keyword>
<comment type="cofactor">
    <cofactor evidence="1">
        <name>Zn(2+)</name>
        <dbReference type="ChEBI" id="CHEBI:29105"/>
    </cofactor>
</comment>
<feature type="domain" description="Extradiol ring-cleavage dioxygenase class III enzyme subunit B" evidence="6">
    <location>
        <begin position="37"/>
        <end position="234"/>
    </location>
</feature>
<dbReference type="GO" id="GO:0051213">
    <property type="term" value="F:dioxygenase activity"/>
    <property type="evidence" value="ECO:0007669"/>
    <property type="project" value="UniProtKB-KW"/>
</dbReference>
<name>A0ABT0A6C7_9GAMM</name>
<evidence type="ECO:0000256" key="4">
    <source>
        <dbReference type="ARBA" id="ARBA00022833"/>
    </source>
</evidence>
<dbReference type="PIRSF" id="PIRSF006157">
    <property type="entry name" value="Doxgns_DODA"/>
    <property type="match status" value="1"/>
</dbReference>
<dbReference type="InterPro" id="IPR014436">
    <property type="entry name" value="Extradiol_dOase_DODA"/>
</dbReference>
<dbReference type="PANTHER" id="PTHR30096:SF0">
    <property type="entry name" value="4,5-DOPA DIOXYGENASE EXTRADIOL-LIKE PROTEIN"/>
    <property type="match status" value="1"/>
</dbReference>
<sequence length="275" mass="29213">MTPAPVLFISHGSPMFALQPGRLGPNLGALGQAMPDIRAVLVVSPHWQTRGVRVGAGAAPETIHDFGGFPAALYQLQYPAPGAPGLAQDAARLLTIAGFGVGFDERRGLDHGAWVPLRHLFPQADVPVFQVSLPHDIDAAGALRLGQALAPLRERGVLVVGSGSLTHNLHEFRQHIRDPEYAQQFADWVHDAVLARDVDALVDYRRRAPHAARAHPTEEHYLPLLVAAGASSGEDAARLVEGGMTDGVLSMDSFAFGLPQAANDALDRLAQGQAA</sequence>
<proteinExistence type="inferred from homology"/>
<dbReference type="RefSeq" id="WP_243322151.1">
    <property type="nucleotide sequence ID" value="NZ_JALGCL010000004.1"/>
</dbReference>
<comment type="similarity">
    <text evidence="2">Belongs to the DODA-type extradiol aromatic ring-opening dioxygenase family.</text>
</comment>
<comment type="caution">
    <text evidence="7">The sequence shown here is derived from an EMBL/GenBank/DDBJ whole genome shotgun (WGS) entry which is preliminary data.</text>
</comment>
<dbReference type="InterPro" id="IPR004183">
    <property type="entry name" value="Xdiol_dOase_suB"/>
</dbReference>
<keyword evidence="8" id="KW-1185">Reference proteome</keyword>
<dbReference type="SUPFAM" id="SSF53213">
    <property type="entry name" value="LigB-like"/>
    <property type="match status" value="1"/>
</dbReference>
<organism evidence="7 8">
    <name type="scientific">Cognatiluteimonas sedimenti</name>
    <dbReference type="NCBI Taxonomy" id="2927791"/>
    <lineage>
        <taxon>Bacteria</taxon>
        <taxon>Pseudomonadati</taxon>
        <taxon>Pseudomonadota</taxon>
        <taxon>Gammaproteobacteria</taxon>
        <taxon>Lysobacterales</taxon>
        <taxon>Lysobacteraceae</taxon>
        <taxon>Cognatiluteimonas</taxon>
    </lineage>
</organism>
<dbReference type="CDD" id="cd07363">
    <property type="entry name" value="45_DOPA_Dioxygenase"/>
    <property type="match status" value="1"/>
</dbReference>
<keyword evidence="7" id="KW-0223">Dioxygenase</keyword>
<dbReference type="EMBL" id="JALGCL010000004">
    <property type="protein sequence ID" value="MCJ0826548.1"/>
    <property type="molecule type" value="Genomic_DNA"/>
</dbReference>
<keyword evidence="4" id="KW-0862">Zinc</keyword>
<dbReference type="Proteomes" id="UP001165423">
    <property type="component" value="Unassembled WGS sequence"/>
</dbReference>
<gene>
    <name evidence="7" type="ORF">MQC88_11395</name>
</gene>
<evidence type="ECO:0000313" key="8">
    <source>
        <dbReference type="Proteomes" id="UP001165423"/>
    </source>
</evidence>
<dbReference type="Gene3D" id="3.40.830.10">
    <property type="entry name" value="LigB-like"/>
    <property type="match status" value="1"/>
</dbReference>
<evidence type="ECO:0000313" key="7">
    <source>
        <dbReference type="EMBL" id="MCJ0826548.1"/>
    </source>
</evidence>
<keyword evidence="3" id="KW-0479">Metal-binding</keyword>
<protein>
    <submittedName>
        <fullName evidence="7">Dioxygenase</fullName>
    </submittedName>
</protein>
<reference evidence="7 8" key="1">
    <citation type="submission" date="2022-03" db="EMBL/GenBank/DDBJ databases">
        <title>Luteimonas soily sp. nov., a novel bacterium isolated from the soil.</title>
        <authorList>
            <person name="Zhang X."/>
        </authorList>
    </citation>
    <scope>NUCLEOTIDE SEQUENCE [LARGE SCALE GENOMIC DNA]</scope>
    <source>
        <strain evidence="7 8">50</strain>
    </source>
</reference>
<evidence type="ECO:0000256" key="3">
    <source>
        <dbReference type="ARBA" id="ARBA00022723"/>
    </source>
</evidence>